<dbReference type="RefSeq" id="WP_057744952.1">
    <property type="nucleotide sequence ID" value="NZ_BJLU01000011.1"/>
</dbReference>
<gene>
    <name evidence="1" type="ORF">IV50_GL000630</name>
</gene>
<evidence type="ECO:0000313" key="2">
    <source>
        <dbReference type="Proteomes" id="UP000051992"/>
    </source>
</evidence>
<dbReference type="InterPro" id="IPR032083">
    <property type="entry name" value="DUF4811"/>
</dbReference>
<evidence type="ECO:0008006" key="3">
    <source>
        <dbReference type="Google" id="ProtNLM"/>
    </source>
</evidence>
<dbReference type="EMBL" id="JQBM01000002">
    <property type="protein sequence ID" value="KRN46361.1"/>
    <property type="molecule type" value="Genomic_DNA"/>
</dbReference>
<protein>
    <recommendedName>
        <fullName evidence="3">DUF4811 domain-containing protein</fullName>
    </recommendedName>
</protein>
<evidence type="ECO:0000313" key="1">
    <source>
        <dbReference type="EMBL" id="KRN46361.1"/>
    </source>
</evidence>
<dbReference type="Pfam" id="PF16069">
    <property type="entry name" value="DUF4811"/>
    <property type="match status" value="1"/>
</dbReference>
<dbReference type="Proteomes" id="UP000051992">
    <property type="component" value="Unassembled WGS sequence"/>
</dbReference>
<keyword evidence="2" id="KW-1185">Reference proteome</keyword>
<comment type="caution">
    <text evidence="1">The sequence shown here is derived from an EMBL/GenBank/DDBJ whole genome shotgun (WGS) entry which is preliminary data.</text>
</comment>
<dbReference type="AlphaFoldDB" id="A0A0R2H008"/>
<sequence length="239" mass="27597">MIVLLVLGIVFLLYTLLQYVQHRSIRWIPLVIGIALIGVNVWGLRVDDSEHLFMTKRSDSTTEKIKPAEELGSYKFITTEKVDGGKHYTYDMGDKTYQTLAEGTKMTLKTGTPATLKTNLTTYQTDNAFDRFMRMGQSQKTDTKTAYVMTIPKDWHVISTNQYQQLEGLNKNSEKTISDAVAKQVKIEFAKRYKQDPDFLKNKKAQKTVQDQVVKSETQKYNTKLNEQIDQKLKDWHVQ</sequence>
<organism evidence="1 2">
    <name type="scientific">Weissella viridescens</name>
    <name type="common">Lactobacillus viridescens</name>
    <dbReference type="NCBI Taxonomy" id="1629"/>
    <lineage>
        <taxon>Bacteria</taxon>
        <taxon>Bacillati</taxon>
        <taxon>Bacillota</taxon>
        <taxon>Bacilli</taxon>
        <taxon>Lactobacillales</taxon>
        <taxon>Lactobacillaceae</taxon>
        <taxon>Weissella</taxon>
    </lineage>
</organism>
<proteinExistence type="predicted"/>
<accession>A0A0R2H008</accession>
<reference evidence="1 2" key="1">
    <citation type="journal article" date="2015" name="Genome Announc.">
        <title>Expanding the biotechnology potential of lactobacilli through comparative genomics of 213 strains and associated genera.</title>
        <authorList>
            <person name="Sun Z."/>
            <person name="Harris H.M."/>
            <person name="McCann A."/>
            <person name="Guo C."/>
            <person name="Argimon S."/>
            <person name="Zhang W."/>
            <person name="Yang X."/>
            <person name="Jeffery I.B."/>
            <person name="Cooney J.C."/>
            <person name="Kagawa T.F."/>
            <person name="Liu W."/>
            <person name="Song Y."/>
            <person name="Salvetti E."/>
            <person name="Wrobel A."/>
            <person name="Rasinkangas P."/>
            <person name="Parkhill J."/>
            <person name="Rea M.C."/>
            <person name="O'Sullivan O."/>
            <person name="Ritari J."/>
            <person name="Douillard F.P."/>
            <person name="Paul Ross R."/>
            <person name="Yang R."/>
            <person name="Briner A.E."/>
            <person name="Felis G.E."/>
            <person name="de Vos W.M."/>
            <person name="Barrangou R."/>
            <person name="Klaenhammer T.R."/>
            <person name="Caufield P.W."/>
            <person name="Cui Y."/>
            <person name="Zhang H."/>
            <person name="O'Toole P.W."/>
        </authorList>
    </citation>
    <scope>NUCLEOTIDE SEQUENCE [LARGE SCALE GENOMIC DNA]</scope>
    <source>
        <strain evidence="1 2">DSM 20410</strain>
    </source>
</reference>
<dbReference type="OrthoDB" id="2148715at2"/>
<name>A0A0R2H008_WEIVI</name>
<dbReference type="PATRIC" id="fig|1629.5.peg.635"/>